<dbReference type="SUPFAM" id="SSF53383">
    <property type="entry name" value="PLP-dependent transferases"/>
    <property type="match status" value="1"/>
</dbReference>
<dbReference type="InterPro" id="IPR000277">
    <property type="entry name" value="Cys/Met-Metab_PyrdxlP-dep_enz"/>
</dbReference>
<name>A0ABW1RIM6_9LACO</name>
<evidence type="ECO:0000313" key="9">
    <source>
        <dbReference type="EMBL" id="MFC6170994.1"/>
    </source>
</evidence>
<dbReference type="GO" id="GO:0018826">
    <property type="term" value="F:methionine gamma-lyase activity"/>
    <property type="evidence" value="ECO:0007669"/>
    <property type="project" value="UniProtKB-EC"/>
</dbReference>
<dbReference type="NCBIfam" id="TIGR01328">
    <property type="entry name" value="met_gam_lyase"/>
    <property type="match status" value="1"/>
</dbReference>
<dbReference type="EMBL" id="JBHSSL010000082">
    <property type="protein sequence ID" value="MFC6170994.1"/>
    <property type="molecule type" value="Genomic_DNA"/>
</dbReference>
<evidence type="ECO:0000256" key="5">
    <source>
        <dbReference type="ARBA" id="ARBA00022898"/>
    </source>
</evidence>
<reference evidence="10" key="1">
    <citation type="journal article" date="2019" name="Int. J. Syst. Evol. Microbiol.">
        <title>The Global Catalogue of Microorganisms (GCM) 10K type strain sequencing project: providing services to taxonomists for standard genome sequencing and annotation.</title>
        <authorList>
            <consortium name="The Broad Institute Genomics Platform"/>
            <consortium name="The Broad Institute Genome Sequencing Center for Infectious Disease"/>
            <person name="Wu L."/>
            <person name="Ma J."/>
        </authorList>
    </citation>
    <scope>NUCLEOTIDE SEQUENCE [LARGE SCALE GENOMIC DNA]</scope>
    <source>
        <strain evidence="10">CCM 8904</strain>
    </source>
</reference>
<keyword evidence="5 8" id="KW-0663">Pyridoxal phosphate</keyword>
<keyword evidence="10" id="KW-1185">Reference proteome</keyword>
<dbReference type="Proteomes" id="UP001596289">
    <property type="component" value="Unassembled WGS sequence"/>
</dbReference>
<gene>
    <name evidence="9" type="primary">megL</name>
    <name evidence="9" type="ORF">ACFQGP_10505</name>
</gene>
<evidence type="ECO:0000256" key="3">
    <source>
        <dbReference type="ARBA" id="ARBA00012222"/>
    </source>
</evidence>
<dbReference type="PROSITE" id="PS00868">
    <property type="entry name" value="CYS_MET_METAB_PP"/>
    <property type="match status" value="1"/>
</dbReference>
<evidence type="ECO:0000313" key="10">
    <source>
        <dbReference type="Proteomes" id="UP001596289"/>
    </source>
</evidence>
<dbReference type="EC" id="4.4.1.11" evidence="3"/>
<dbReference type="InterPro" id="IPR015421">
    <property type="entry name" value="PyrdxlP-dep_Trfase_major"/>
</dbReference>
<evidence type="ECO:0000256" key="7">
    <source>
        <dbReference type="ARBA" id="ARBA00049180"/>
    </source>
</evidence>
<dbReference type="PIRSF" id="PIRSF001434">
    <property type="entry name" value="CGS"/>
    <property type="match status" value="1"/>
</dbReference>
<comment type="cofactor">
    <cofactor evidence="1 8">
        <name>pyridoxal 5'-phosphate</name>
        <dbReference type="ChEBI" id="CHEBI:597326"/>
    </cofactor>
</comment>
<protein>
    <recommendedName>
        <fullName evidence="4">L-methionine gamma-lyase</fullName>
        <ecNumber evidence="3">4.4.1.11</ecNumber>
    </recommendedName>
</protein>
<comment type="caution">
    <text evidence="9">The sequence shown here is derived from an EMBL/GenBank/DDBJ whole genome shotgun (WGS) entry which is preliminary data.</text>
</comment>
<comment type="similarity">
    <text evidence="2">Belongs to the trans-sulfuration enzymes family. L-methionine gamma-lyase subfamily.</text>
</comment>
<sequence length="393" mass="42453">MSKEYGFATRQIHGGHIKNSAGALTTPIYQSSTFVFDNAEQGANRFAGKEDGFIYTRLGNPTEMELEGKLAALEGSEAALFTASGMGAISSTMHTLLKAGDHVISSKVVYGCTHSLFDEGLRKYNVDFSFVDTTDTQTIVDNIKANTKMIYVETPANPTLDVSDIQAIAKIAKEHDLIFVVDNTFATPYIQQPIQLGADIAVYSATKYINGHGDVVAGAITGKKALLDQIRMVGMKDMTGSIISPFDAFLVSRGLKTLDIRMEKHVKNAQRIAEFLDTHPQVNKVYYPGLKSFAGYAVAQKQMALPGAMISFELKGGRSAGEKLINAVELMTLAVSLGDAETLIEHPASMTHATYSAVDLEKAGISEGLVRLSIGLEDVEDLLDDLDQALTQL</sequence>
<comment type="catalytic activity">
    <reaction evidence="7">
        <text>L-methionine + H2O = methanethiol + 2-oxobutanoate + NH4(+)</text>
        <dbReference type="Rhea" id="RHEA:23800"/>
        <dbReference type="ChEBI" id="CHEBI:15377"/>
        <dbReference type="ChEBI" id="CHEBI:16007"/>
        <dbReference type="ChEBI" id="CHEBI:16763"/>
        <dbReference type="ChEBI" id="CHEBI:28938"/>
        <dbReference type="ChEBI" id="CHEBI:57844"/>
        <dbReference type="EC" id="4.4.1.11"/>
    </reaction>
</comment>
<dbReference type="InterPro" id="IPR015422">
    <property type="entry name" value="PyrdxlP-dep_Trfase_small"/>
</dbReference>
<dbReference type="PANTHER" id="PTHR11808">
    <property type="entry name" value="TRANS-SULFURATION ENZYME FAMILY MEMBER"/>
    <property type="match status" value="1"/>
</dbReference>
<keyword evidence="6 9" id="KW-0456">Lyase</keyword>
<evidence type="ECO:0000256" key="6">
    <source>
        <dbReference type="ARBA" id="ARBA00023239"/>
    </source>
</evidence>
<evidence type="ECO:0000256" key="1">
    <source>
        <dbReference type="ARBA" id="ARBA00001933"/>
    </source>
</evidence>
<evidence type="ECO:0000256" key="2">
    <source>
        <dbReference type="ARBA" id="ARBA00008667"/>
    </source>
</evidence>
<dbReference type="InterPro" id="IPR006237">
    <property type="entry name" value="L-Met_gamma_lys"/>
</dbReference>
<proteinExistence type="inferred from homology"/>
<dbReference type="InterPro" id="IPR015424">
    <property type="entry name" value="PyrdxlP-dep_Trfase"/>
</dbReference>
<dbReference type="Gene3D" id="3.40.640.10">
    <property type="entry name" value="Type I PLP-dependent aspartate aminotransferase-like (Major domain)"/>
    <property type="match status" value="1"/>
</dbReference>
<accession>A0ABW1RIM6</accession>
<dbReference type="Gene3D" id="3.90.1150.10">
    <property type="entry name" value="Aspartate Aminotransferase, domain 1"/>
    <property type="match status" value="1"/>
</dbReference>
<dbReference type="CDD" id="cd00614">
    <property type="entry name" value="CGS_like"/>
    <property type="match status" value="1"/>
</dbReference>
<dbReference type="InterPro" id="IPR054542">
    <property type="entry name" value="Cys_met_metab_PP"/>
</dbReference>
<evidence type="ECO:0000256" key="4">
    <source>
        <dbReference type="ARBA" id="ARBA00019040"/>
    </source>
</evidence>
<organism evidence="9 10">
    <name type="scientific">Loigolactobacillus jiayinensis</name>
    <dbReference type="NCBI Taxonomy" id="2486016"/>
    <lineage>
        <taxon>Bacteria</taxon>
        <taxon>Bacillati</taxon>
        <taxon>Bacillota</taxon>
        <taxon>Bacilli</taxon>
        <taxon>Lactobacillales</taxon>
        <taxon>Lactobacillaceae</taxon>
        <taxon>Loigolactobacillus</taxon>
    </lineage>
</organism>
<dbReference type="PANTHER" id="PTHR11808:SF80">
    <property type="entry name" value="CYSTATHIONINE GAMMA-LYASE"/>
    <property type="match status" value="1"/>
</dbReference>
<dbReference type="Pfam" id="PF01053">
    <property type="entry name" value="Cys_Met_Meta_PP"/>
    <property type="match status" value="1"/>
</dbReference>
<dbReference type="RefSeq" id="WP_125554330.1">
    <property type="nucleotide sequence ID" value="NZ_JBHSSL010000082.1"/>
</dbReference>
<evidence type="ECO:0000256" key="8">
    <source>
        <dbReference type="RuleBase" id="RU362118"/>
    </source>
</evidence>